<evidence type="ECO:0000313" key="3">
    <source>
        <dbReference type="Proteomes" id="UP000673394"/>
    </source>
</evidence>
<evidence type="ECO:0000256" key="1">
    <source>
        <dbReference type="SAM" id="MobiDB-lite"/>
    </source>
</evidence>
<gene>
    <name evidence="2" type="ORF">I8J30_26480</name>
</gene>
<feature type="region of interest" description="Disordered" evidence="1">
    <location>
        <begin position="533"/>
        <end position="554"/>
    </location>
</feature>
<dbReference type="Proteomes" id="UP000673394">
    <property type="component" value="Unassembled WGS sequence"/>
</dbReference>
<organism evidence="2 3">
    <name type="scientific">Paenibacillus lignilyticus</name>
    <dbReference type="NCBI Taxonomy" id="1172615"/>
    <lineage>
        <taxon>Bacteria</taxon>
        <taxon>Bacillati</taxon>
        <taxon>Bacillota</taxon>
        <taxon>Bacilli</taxon>
        <taxon>Bacillales</taxon>
        <taxon>Paenibacillaceae</taxon>
        <taxon>Paenibacillus</taxon>
    </lineage>
</organism>
<dbReference type="EMBL" id="JAGKSP010000016">
    <property type="protein sequence ID" value="MBP3966255.1"/>
    <property type="molecule type" value="Genomic_DNA"/>
</dbReference>
<comment type="caution">
    <text evidence="2">The sequence shown here is derived from an EMBL/GenBank/DDBJ whole genome shotgun (WGS) entry which is preliminary data.</text>
</comment>
<accession>A0ABS5CK54</accession>
<sequence length="704" mass="79218">MRIEVAQHARMSERGSSLLRLIQNNDMPLLDLLIRESVQNSLDAATSMGSEPVDISFQIRDFNSSELNQVLEGIQENLNQKFPDNKYQLLEIKDSNTTGLTGPLHYNDVIDNQFGNLLKLIYEISMPQQKEGAGGSWGLGKTVYFRMGIGLVFYYSRIIDEYGGYSSRLAACLVEDERKEDALINFNDGKPKRGIAWWGQEADETSTMPLTNEQEIAEILRIFNAEPYRDNETGTTIIIPYINEESLLEGILPSGGITEKDETVPKPWWTKSVHHYLQVALQRWYGPRLANEKFQYGKWLRAIVGKQEIKKENMLPLFKAAQALYNRTPLTRKVQEGNDFLQDADVSVEKVGLRNIFNGDTGAGYISFVKLSREQLLMGYPDNHLSPFIQANKFDVEMEYNPPIVMYVRKPGMIVGYEASGAWTEGVPKTAKDEFILGLFVANSTNTLKDLPETMTVEEYIRKSEKADHTSWTDWNIGPFNPLIVSKVQRQVRKYISAKYSVKESENQSKRNIGLGKALAQILLPPENFGSKATGNKNTAVGGAGGKQKGHGQLSLEQPKFENGLIKVDFELNCGNKNDVFEIQLQVLSELGGIEAVNWESEEVIGGQFPMIMERISINRIQIGRKTQSTQPEEFYIDEQKDNDLCQNIQLTTLKTARFGTPFGARIKVRDKSGIKMNGSAIFSGKDDKIQAGIILVQGEGEME</sequence>
<evidence type="ECO:0008006" key="4">
    <source>
        <dbReference type="Google" id="ProtNLM"/>
    </source>
</evidence>
<reference evidence="2 3" key="1">
    <citation type="submission" date="2021-04" db="EMBL/GenBank/DDBJ databases">
        <title>Paenibacillus sp. DLE-14 whole genome sequence.</title>
        <authorList>
            <person name="Ham Y.J."/>
        </authorList>
    </citation>
    <scope>NUCLEOTIDE SEQUENCE [LARGE SCALE GENOMIC DNA]</scope>
    <source>
        <strain evidence="2 3">DLE-14</strain>
    </source>
</reference>
<name>A0ABS5CK54_9BACL</name>
<dbReference type="RefSeq" id="WP_210663282.1">
    <property type="nucleotide sequence ID" value="NZ_JAGKSP010000016.1"/>
</dbReference>
<proteinExistence type="predicted"/>
<protein>
    <recommendedName>
        <fullName evidence="4">ATP-binding protein</fullName>
    </recommendedName>
</protein>
<evidence type="ECO:0000313" key="2">
    <source>
        <dbReference type="EMBL" id="MBP3966255.1"/>
    </source>
</evidence>
<keyword evidence="3" id="KW-1185">Reference proteome</keyword>